<comment type="caution">
    <text evidence="3">The sequence shown here is derived from an EMBL/GenBank/DDBJ whole genome shotgun (WGS) entry which is preliminary data.</text>
</comment>
<proteinExistence type="predicted"/>
<evidence type="ECO:0000259" key="2">
    <source>
        <dbReference type="Pfam" id="PF26640"/>
    </source>
</evidence>
<evidence type="ECO:0000313" key="4">
    <source>
        <dbReference type="Proteomes" id="UP001465668"/>
    </source>
</evidence>
<dbReference type="PANTHER" id="PTHR10622:SF10">
    <property type="entry name" value="HET DOMAIN-CONTAINING PROTEIN"/>
    <property type="match status" value="1"/>
</dbReference>
<feature type="domain" description="Heterokaryon incompatibility" evidence="1">
    <location>
        <begin position="22"/>
        <end position="153"/>
    </location>
</feature>
<dbReference type="Pfam" id="PF06985">
    <property type="entry name" value="HET"/>
    <property type="match status" value="1"/>
</dbReference>
<dbReference type="PANTHER" id="PTHR10622">
    <property type="entry name" value="HET DOMAIN-CONTAINING PROTEIN"/>
    <property type="match status" value="1"/>
</dbReference>
<dbReference type="Pfam" id="PF26640">
    <property type="entry name" value="DUF8212"/>
    <property type="match status" value="1"/>
</dbReference>
<accession>A0ABR2XL85</accession>
<dbReference type="InterPro" id="IPR010730">
    <property type="entry name" value="HET"/>
</dbReference>
<dbReference type="EMBL" id="JARVKM010000040">
    <property type="protein sequence ID" value="KAK9774574.1"/>
    <property type="molecule type" value="Genomic_DNA"/>
</dbReference>
<organism evidence="3 4">
    <name type="scientific">Seiridium cardinale</name>
    <dbReference type="NCBI Taxonomy" id="138064"/>
    <lineage>
        <taxon>Eukaryota</taxon>
        <taxon>Fungi</taxon>
        <taxon>Dikarya</taxon>
        <taxon>Ascomycota</taxon>
        <taxon>Pezizomycotina</taxon>
        <taxon>Sordariomycetes</taxon>
        <taxon>Xylariomycetidae</taxon>
        <taxon>Amphisphaeriales</taxon>
        <taxon>Sporocadaceae</taxon>
        <taxon>Seiridium</taxon>
    </lineage>
</organism>
<dbReference type="InterPro" id="IPR058525">
    <property type="entry name" value="DUF8212"/>
</dbReference>
<dbReference type="Proteomes" id="UP001465668">
    <property type="component" value="Unassembled WGS sequence"/>
</dbReference>
<sequence length="595" mass="68357">MRLLNTKTLHLEQFHNSSGLDYAVLSHTWEEDEVLFEDISMQRRLRPKWKKKLGAHKLLESARLAQNVGLEYIWIDTCCINKGSSAELSEAINSMYNWYRQSAVCYVYMSDYDSHDPENLETTNTPIAKRKVPLNERAFADSRWFTRGWTLQELIAPSEVRFYDRNWKYAGLRGIMATYLAKVTSIDPGILMERASGNLRHVLDGCSISKKMSWAAKRETAREEDMAYCLMGLFDINMPLLYGEGRKAFRRLQEEILRKTNDQSILVFERFPYQNFDNPLLALSPRSFVNTHNVYRNIKGARQIQLTDIGLAVDLLLCPMTSLPQEEVTSKHYLGILDCFLDNMGLARPAILIVEIDGIYYLHHRARVYVVSPKDENVVSTFPNFTAPGYGWDKLSTNISKAERRLITIKEATKFVDARVNKPKSYPIRLCPIIQQGKEYKFGNSQPASVDDFIPYGGKVKNIALFPIQCYIWLLKNVGDEVVNQLLLVIGSDHSHSHYFHLAIPNDHPSTHWAMTTKQSLEWEEKIAERLIRALKQPRLAAVGAEYTETLQNGDLVTTKMVESSFLETKLFDLQVEISQRHPTSTDQDLPSKRS</sequence>
<evidence type="ECO:0000259" key="1">
    <source>
        <dbReference type="Pfam" id="PF06985"/>
    </source>
</evidence>
<reference evidence="3 4" key="1">
    <citation type="submission" date="2024-02" db="EMBL/GenBank/DDBJ databases">
        <title>First draft genome assembly of two strains of Seiridium cardinale.</title>
        <authorList>
            <person name="Emiliani G."/>
            <person name="Scali E."/>
        </authorList>
    </citation>
    <scope>NUCLEOTIDE SEQUENCE [LARGE SCALE GENOMIC DNA]</scope>
    <source>
        <strain evidence="3 4">BM-138-000479</strain>
    </source>
</reference>
<feature type="domain" description="DUF8212" evidence="2">
    <location>
        <begin position="247"/>
        <end position="271"/>
    </location>
</feature>
<keyword evidence="4" id="KW-1185">Reference proteome</keyword>
<protein>
    <submittedName>
        <fullName evidence="3">Heterokaryon incompatibility domain-containing protein</fullName>
    </submittedName>
</protein>
<gene>
    <name evidence="3" type="ORF">SCAR479_08659</name>
</gene>
<name>A0ABR2XL85_9PEZI</name>
<evidence type="ECO:0000313" key="3">
    <source>
        <dbReference type="EMBL" id="KAK9774574.1"/>
    </source>
</evidence>